<evidence type="ECO:0000313" key="2">
    <source>
        <dbReference type="EMBL" id="MDN3243170.1"/>
    </source>
</evidence>
<proteinExistence type="predicted"/>
<comment type="caution">
    <text evidence="2">The sequence shown here is derived from an EMBL/GenBank/DDBJ whole genome shotgun (WGS) entry which is preliminary data.</text>
</comment>
<protein>
    <recommendedName>
        <fullName evidence="4">SH3 domain-containing protein</fullName>
    </recommendedName>
</protein>
<keyword evidence="1" id="KW-0732">Signal</keyword>
<gene>
    <name evidence="2" type="ORF">QWI33_25835</name>
</gene>
<keyword evidence="3" id="KW-1185">Reference proteome</keyword>
<feature type="signal peptide" evidence="1">
    <location>
        <begin position="1"/>
        <end position="31"/>
    </location>
</feature>
<feature type="chain" id="PRO_5046509169" description="SH3 domain-containing protein" evidence="1">
    <location>
        <begin position="32"/>
        <end position="131"/>
    </location>
</feature>
<name>A0ABT7YWZ8_9ACTN</name>
<accession>A0ABT7YWZ8</accession>
<evidence type="ECO:0000313" key="3">
    <source>
        <dbReference type="Proteomes" id="UP001171902"/>
    </source>
</evidence>
<organism evidence="2 3">
    <name type="scientific">Glycomyces tritici</name>
    <dbReference type="NCBI Taxonomy" id="2665176"/>
    <lineage>
        <taxon>Bacteria</taxon>
        <taxon>Bacillati</taxon>
        <taxon>Actinomycetota</taxon>
        <taxon>Actinomycetes</taxon>
        <taxon>Glycomycetales</taxon>
        <taxon>Glycomycetaceae</taxon>
        <taxon>Glycomyces</taxon>
    </lineage>
</organism>
<evidence type="ECO:0008006" key="4">
    <source>
        <dbReference type="Google" id="ProtNLM"/>
    </source>
</evidence>
<evidence type="ECO:0000256" key="1">
    <source>
        <dbReference type="SAM" id="SignalP"/>
    </source>
</evidence>
<dbReference type="Proteomes" id="UP001171902">
    <property type="component" value="Unassembled WGS sequence"/>
</dbReference>
<dbReference type="Gene3D" id="2.30.30.40">
    <property type="entry name" value="SH3 Domains"/>
    <property type="match status" value="1"/>
</dbReference>
<dbReference type="RefSeq" id="WP_289959729.1">
    <property type="nucleotide sequence ID" value="NZ_JAUEMJ010000011.1"/>
</dbReference>
<sequence length="131" mass="13818">MKRFTSRLAGVTGTAMMVIAMLGFSAVQANAQDAGAAGDISIQSSCEHFWHFADGRTGSTTATDVNIRSGPHNTSPSCTILGQAQPSHSLRFDCYTGGTGGTWTHVFNYTTGVSGWIKDEFLTGYGALKSC</sequence>
<reference evidence="2" key="1">
    <citation type="submission" date="2023-06" db="EMBL/GenBank/DDBJ databases">
        <title>Gycomyces niveus sp.nov., a novel actinomycete isolated from soil in Shouguang.</title>
        <authorList>
            <person name="Yang X."/>
            <person name="Zhao J."/>
        </authorList>
    </citation>
    <scope>NUCLEOTIDE SEQUENCE</scope>
    <source>
        <strain evidence="2">NEAU C2</strain>
    </source>
</reference>
<dbReference type="EMBL" id="JAUEMJ010000011">
    <property type="protein sequence ID" value="MDN3243170.1"/>
    <property type="molecule type" value="Genomic_DNA"/>
</dbReference>